<evidence type="ECO:0000256" key="4">
    <source>
        <dbReference type="ARBA" id="ARBA00022692"/>
    </source>
</evidence>
<evidence type="ECO:0000256" key="2">
    <source>
        <dbReference type="ARBA" id="ARBA00009063"/>
    </source>
</evidence>
<comment type="subcellular location">
    <subcellularLocation>
        <location evidence="1">Membrane</location>
        <topology evidence="1">Single-pass type IV membrane protein</topology>
    </subcellularLocation>
</comment>
<dbReference type="PROSITE" id="PS50192">
    <property type="entry name" value="T_SNARE"/>
    <property type="match status" value="1"/>
</dbReference>
<evidence type="ECO:0000256" key="8">
    <source>
        <dbReference type="ARBA" id="ARBA00023136"/>
    </source>
</evidence>
<evidence type="ECO:0000313" key="13">
    <source>
        <dbReference type="Proteomes" id="UP001165120"/>
    </source>
</evidence>
<evidence type="ECO:0000256" key="7">
    <source>
        <dbReference type="ARBA" id="ARBA00023054"/>
    </source>
</evidence>
<dbReference type="GO" id="GO:0006890">
    <property type="term" value="P:retrograde vesicle-mediated transport, Golgi to endoplasmic reticulum"/>
    <property type="evidence" value="ECO:0007669"/>
    <property type="project" value="TreeGrafter"/>
</dbReference>
<sequence length="361" mass="41607">MSDQTSIFTTCVQIYEQDYKEKIKEDKTHELKEIDKSSKAHSALTTMDSLVMEAVKLNKTIISLDGFLGEIKEFYLLSSAGSSSNKAIDLERQKDEIDSTMQIKLQGLSTQLKKMEEYERKRIELEKLNESNVSISKIAMNFISKGNYEDYQLLEAATINLFRANILKYLSVNLKNLSTTFLDMKEKRLERKREFSKSSLATNTYYRNDSHSDFNDYTPSSNTDLDSKNYNDQHLPLLSEKDEQSYKETMSSLGQQELLLLQKENEELLLESKSEELSKVKHLETSIIDVAQIINEIGFQLDVQNDQINQLMDTQEDVVNNITSGNTELKKANERSSNNAKRVTWLIIILGLFLVLFDYML</sequence>
<keyword evidence="3" id="KW-0813">Transport</keyword>
<evidence type="ECO:0000256" key="3">
    <source>
        <dbReference type="ARBA" id="ARBA00022448"/>
    </source>
</evidence>
<evidence type="ECO:0000256" key="1">
    <source>
        <dbReference type="ARBA" id="ARBA00004211"/>
    </source>
</evidence>
<dbReference type="PANTHER" id="PTHR15959:SF0">
    <property type="entry name" value="SYNTAXIN-18"/>
    <property type="match status" value="1"/>
</dbReference>
<feature type="region of interest" description="Disordered" evidence="9">
    <location>
        <begin position="211"/>
        <end position="231"/>
    </location>
</feature>
<keyword evidence="5" id="KW-0653">Protein transport</keyword>
<evidence type="ECO:0000313" key="12">
    <source>
        <dbReference type="EMBL" id="GME72077.1"/>
    </source>
</evidence>
<dbReference type="Gene3D" id="1.20.5.110">
    <property type="match status" value="1"/>
</dbReference>
<comment type="caution">
    <text evidence="12">The sequence shown here is derived from an EMBL/GenBank/DDBJ whole genome shotgun (WGS) entry which is preliminary data.</text>
</comment>
<comment type="similarity">
    <text evidence="2">Belongs to the syntaxin family.</text>
</comment>
<dbReference type="GO" id="GO:0005783">
    <property type="term" value="C:endoplasmic reticulum"/>
    <property type="evidence" value="ECO:0007669"/>
    <property type="project" value="TreeGrafter"/>
</dbReference>
<evidence type="ECO:0000259" key="11">
    <source>
        <dbReference type="PROSITE" id="PS50192"/>
    </source>
</evidence>
<feature type="compositionally biased region" description="Polar residues" evidence="9">
    <location>
        <begin position="215"/>
        <end position="224"/>
    </location>
</feature>
<dbReference type="AlphaFoldDB" id="A0A9W6T1Y1"/>
<dbReference type="EMBL" id="BSXN01001198">
    <property type="protein sequence ID" value="GME72077.1"/>
    <property type="molecule type" value="Genomic_DNA"/>
</dbReference>
<dbReference type="PANTHER" id="PTHR15959">
    <property type="entry name" value="SYNTAXIN-18"/>
    <property type="match status" value="1"/>
</dbReference>
<keyword evidence="8 10" id="KW-0472">Membrane</keyword>
<dbReference type="InterPro" id="IPR000727">
    <property type="entry name" value="T_SNARE_dom"/>
</dbReference>
<keyword evidence="6 10" id="KW-1133">Transmembrane helix</keyword>
<reference evidence="12" key="1">
    <citation type="submission" date="2023-04" db="EMBL/GenBank/DDBJ databases">
        <title>Candida boidinii NBRC 10035.</title>
        <authorList>
            <person name="Ichikawa N."/>
            <person name="Sato H."/>
            <person name="Tonouchi N."/>
        </authorList>
    </citation>
    <scope>NUCLEOTIDE SEQUENCE</scope>
    <source>
        <strain evidence="12">NBRC 10035</strain>
    </source>
</reference>
<name>A0A9W6T1Y1_CANBO</name>
<feature type="domain" description="T-SNARE coiled-coil homology" evidence="11">
    <location>
        <begin position="270"/>
        <end position="332"/>
    </location>
</feature>
<accession>A0A9W6T1Y1</accession>
<evidence type="ECO:0000256" key="9">
    <source>
        <dbReference type="SAM" id="MobiDB-lite"/>
    </source>
</evidence>
<protein>
    <submittedName>
        <fullName evidence="12">Unnamed protein product</fullName>
    </submittedName>
</protein>
<evidence type="ECO:0000256" key="6">
    <source>
        <dbReference type="ARBA" id="ARBA00022989"/>
    </source>
</evidence>
<dbReference type="SUPFAM" id="SSF58038">
    <property type="entry name" value="SNARE fusion complex"/>
    <property type="match status" value="1"/>
</dbReference>
<gene>
    <name evidence="12" type="ORF">Cboi02_000346300</name>
</gene>
<feature type="transmembrane region" description="Helical" evidence="10">
    <location>
        <begin position="343"/>
        <end position="360"/>
    </location>
</feature>
<keyword evidence="13" id="KW-1185">Reference proteome</keyword>
<evidence type="ECO:0000256" key="5">
    <source>
        <dbReference type="ARBA" id="ARBA00022927"/>
    </source>
</evidence>
<keyword evidence="4 10" id="KW-0812">Transmembrane</keyword>
<evidence type="ECO:0000256" key="10">
    <source>
        <dbReference type="SAM" id="Phobius"/>
    </source>
</evidence>
<dbReference type="GO" id="GO:0015031">
    <property type="term" value="P:protein transport"/>
    <property type="evidence" value="ECO:0007669"/>
    <property type="project" value="UniProtKB-KW"/>
</dbReference>
<organism evidence="12 13">
    <name type="scientific">Candida boidinii</name>
    <name type="common">Yeast</name>
    <dbReference type="NCBI Taxonomy" id="5477"/>
    <lineage>
        <taxon>Eukaryota</taxon>
        <taxon>Fungi</taxon>
        <taxon>Dikarya</taxon>
        <taxon>Ascomycota</taxon>
        <taxon>Saccharomycotina</taxon>
        <taxon>Pichiomycetes</taxon>
        <taxon>Pichiales</taxon>
        <taxon>Pichiaceae</taxon>
        <taxon>Ogataea</taxon>
        <taxon>Ogataea/Candida clade</taxon>
    </lineage>
</organism>
<dbReference type="Proteomes" id="UP001165120">
    <property type="component" value="Unassembled WGS sequence"/>
</dbReference>
<proteinExistence type="inferred from homology"/>
<keyword evidence="7" id="KW-0175">Coiled coil</keyword>
<dbReference type="GO" id="GO:0031201">
    <property type="term" value="C:SNARE complex"/>
    <property type="evidence" value="ECO:0007669"/>
    <property type="project" value="TreeGrafter"/>
</dbReference>